<dbReference type="EMBL" id="CP003418">
    <property type="protein sequence ID" value="AFH48721.1"/>
    <property type="molecule type" value="Genomic_DNA"/>
</dbReference>
<keyword evidence="1" id="KW-0004">4Fe-4S</keyword>
<dbReference type="RefSeq" id="WP_014559876.1">
    <property type="nucleotide sequence ID" value="NC_017464.1"/>
</dbReference>
<dbReference type="STRING" id="945713.IALB_1010"/>
<evidence type="ECO:0000256" key="1">
    <source>
        <dbReference type="ARBA" id="ARBA00022485"/>
    </source>
</evidence>
<evidence type="ECO:0000313" key="6">
    <source>
        <dbReference type="EMBL" id="AFH48721.1"/>
    </source>
</evidence>
<name>I0AIB4_IGNAJ</name>
<proteinExistence type="predicted"/>
<evidence type="ECO:0000256" key="5">
    <source>
        <dbReference type="ARBA" id="ARBA00023014"/>
    </source>
</evidence>
<keyword evidence="4" id="KW-0408">Iron</keyword>
<dbReference type="GO" id="GO:0016491">
    <property type="term" value="F:oxidoreductase activity"/>
    <property type="evidence" value="ECO:0007669"/>
    <property type="project" value="UniProtKB-KW"/>
</dbReference>
<dbReference type="PANTHER" id="PTHR43498:SF1">
    <property type="entry name" value="COB--COM HETERODISULFIDE REDUCTASE IRON-SULFUR SUBUNIT A"/>
    <property type="match status" value="1"/>
</dbReference>
<dbReference type="PANTHER" id="PTHR43498">
    <property type="entry name" value="FERREDOXIN:COB-COM HETERODISULFIDE REDUCTASE SUBUNIT A"/>
    <property type="match status" value="1"/>
</dbReference>
<keyword evidence="2" id="KW-0479">Metal-binding</keyword>
<dbReference type="AlphaFoldDB" id="I0AIB4"/>
<dbReference type="GO" id="GO:0046872">
    <property type="term" value="F:metal ion binding"/>
    <property type="evidence" value="ECO:0007669"/>
    <property type="project" value="UniProtKB-KW"/>
</dbReference>
<sequence>MKNIKPKYDIIVAGAGIAGISAAVKAARLGASVLLVEHYGFVGGMSTAGMVSPFMKHKVNDEILVRGIFEDLENEMINRKGMIDNGFYASSFRASAFNLLNDANSTVLLNAQINEVIKEHNNIKAIKVLVKGEEITIEADVFIDTTGDAQLVYLGDFPWVKGDEKTGKLQALTLFFRMAGIDVKTVTEYAKQHKEDFFDWMEYDFDFSKIISIAGFFSFVKRAIAEKKLQEDIQYIFFTTLPDSGEGSFNTSNILGIDGSTSEDLTKAELLGRNQVHQVVKLLQDEVPGFENAILLETAVQVGVRETRRAIGDYIVTGDDIKFAHKFDDAIARGCYGIDIHGQKDEDSRMEHLPEGDYYEIPLRALIVKDAENLLVAGRCISSTREGHSALRIQPTSAATGEACGALAYLAIKQKKKIREINFREVQKLVEENISKKNL</sequence>
<evidence type="ECO:0000313" key="7">
    <source>
        <dbReference type="Proteomes" id="UP000007394"/>
    </source>
</evidence>
<gene>
    <name evidence="6" type="ordered locus">IALB_1010</name>
</gene>
<keyword evidence="5" id="KW-0411">Iron-sulfur</keyword>
<keyword evidence="3" id="KW-0560">Oxidoreductase</keyword>
<evidence type="ECO:0008006" key="8">
    <source>
        <dbReference type="Google" id="ProtNLM"/>
    </source>
</evidence>
<evidence type="ECO:0000256" key="3">
    <source>
        <dbReference type="ARBA" id="ARBA00023002"/>
    </source>
</evidence>
<evidence type="ECO:0000256" key="2">
    <source>
        <dbReference type="ARBA" id="ARBA00022723"/>
    </source>
</evidence>
<dbReference type="GO" id="GO:0051539">
    <property type="term" value="F:4 iron, 4 sulfur cluster binding"/>
    <property type="evidence" value="ECO:0007669"/>
    <property type="project" value="UniProtKB-KW"/>
</dbReference>
<dbReference type="InterPro" id="IPR039650">
    <property type="entry name" value="HdrA-like"/>
</dbReference>
<dbReference type="OrthoDB" id="9777740at2"/>
<dbReference type="SUPFAM" id="SSF51905">
    <property type="entry name" value="FAD/NAD(P)-binding domain"/>
    <property type="match status" value="1"/>
</dbReference>
<organism evidence="6 7">
    <name type="scientific">Ignavibacterium album (strain DSM 19864 / JCM 16511 / NBRC 101810 / Mat9-16)</name>
    <dbReference type="NCBI Taxonomy" id="945713"/>
    <lineage>
        <taxon>Bacteria</taxon>
        <taxon>Pseudomonadati</taxon>
        <taxon>Ignavibacteriota</taxon>
        <taxon>Ignavibacteria</taxon>
        <taxon>Ignavibacteriales</taxon>
        <taxon>Ignavibacteriaceae</taxon>
        <taxon>Ignavibacterium</taxon>
    </lineage>
</organism>
<accession>I0AIB4</accession>
<reference evidence="6 7" key="1">
    <citation type="journal article" date="2012" name="Front. Microbiol.">
        <title>Complete genome of Ignavibacterium album, a metabolically versatile, flagellated, facultative anaerobe from the phylum Chlorobi.</title>
        <authorList>
            <person name="Liu Z."/>
            <person name="Frigaard N.-U."/>
            <person name="Vogl K."/>
            <person name="Iino T."/>
            <person name="Ohkuma M."/>
            <person name="Overmann J."/>
            <person name="Bryant D.A."/>
        </authorList>
    </citation>
    <scope>NUCLEOTIDE SEQUENCE [LARGE SCALE GENOMIC DNA]</scope>
    <source>
        <strain evidence="7">DSM 19864 / JCM 16511 / NBRC 101810 / Mat9-16</strain>
    </source>
</reference>
<dbReference type="Gene3D" id="3.50.50.60">
    <property type="entry name" value="FAD/NAD(P)-binding domain"/>
    <property type="match status" value="1"/>
</dbReference>
<keyword evidence="7" id="KW-1185">Reference proteome</keyword>
<dbReference type="PATRIC" id="fig|945713.3.peg.1014"/>
<evidence type="ECO:0000256" key="4">
    <source>
        <dbReference type="ARBA" id="ARBA00023004"/>
    </source>
</evidence>
<dbReference type="Proteomes" id="UP000007394">
    <property type="component" value="Chromosome"/>
</dbReference>
<dbReference type="HOGENOM" id="CLU_045820_0_0_10"/>
<protein>
    <recommendedName>
        <fullName evidence="8">FAD dependent oxidoreductase</fullName>
    </recommendedName>
</protein>
<dbReference type="eggNOG" id="COG0644">
    <property type="taxonomic scope" value="Bacteria"/>
</dbReference>
<dbReference type="Pfam" id="PF12831">
    <property type="entry name" value="FAD_oxidored"/>
    <property type="match status" value="1"/>
</dbReference>
<dbReference type="KEGG" id="ial:IALB_1010"/>
<dbReference type="InterPro" id="IPR036188">
    <property type="entry name" value="FAD/NAD-bd_sf"/>
</dbReference>